<dbReference type="AlphaFoldDB" id="A0A383UKF1"/>
<feature type="compositionally biased region" description="Polar residues" evidence="7">
    <location>
        <begin position="36"/>
        <end position="47"/>
    </location>
</feature>
<name>A0A383UKF1_BLUHO</name>
<evidence type="ECO:0000313" key="9">
    <source>
        <dbReference type="Proteomes" id="UP000275772"/>
    </source>
</evidence>
<feature type="region of interest" description="Disordered" evidence="7">
    <location>
        <begin position="36"/>
        <end position="67"/>
    </location>
</feature>
<protein>
    <submittedName>
        <fullName evidence="8">Uncharacterized protein</fullName>
    </submittedName>
</protein>
<dbReference type="SUPFAM" id="SSF52833">
    <property type="entry name" value="Thioredoxin-like"/>
    <property type="match status" value="1"/>
</dbReference>
<evidence type="ECO:0000256" key="2">
    <source>
        <dbReference type="ARBA" id="ARBA00004173"/>
    </source>
</evidence>
<dbReference type="Gene3D" id="3.40.30.10">
    <property type="entry name" value="Glutaredoxin"/>
    <property type="match status" value="1"/>
</dbReference>
<keyword evidence="6" id="KW-0496">Mitochondrion</keyword>
<comment type="similarity">
    <text evidence="3">Belongs to the FMP46 family.</text>
</comment>
<gene>
    <name evidence="8" type="ORF">BLGHR1_11517</name>
</gene>
<evidence type="ECO:0000256" key="3">
    <source>
        <dbReference type="ARBA" id="ARBA00009734"/>
    </source>
</evidence>
<evidence type="ECO:0000256" key="5">
    <source>
        <dbReference type="ARBA" id="ARBA00023002"/>
    </source>
</evidence>
<organism evidence="8 9">
    <name type="scientific">Blumeria hordei</name>
    <name type="common">Barley powdery mildew</name>
    <name type="synonym">Blumeria graminis f. sp. hordei</name>
    <dbReference type="NCBI Taxonomy" id="2867405"/>
    <lineage>
        <taxon>Eukaryota</taxon>
        <taxon>Fungi</taxon>
        <taxon>Dikarya</taxon>
        <taxon>Ascomycota</taxon>
        <taxon>Pezizomycotina</taxon>
        <taxon>Leotiomycetes</taxon>
        <taxon>Erysiphales</taxon>
        <taxon>Erysiphaceae</taxon>
        <taxon>Blumeria</taxon>
    </lineage>
</organism>
<dbReference type="GO" id="GO:0005739">
    <property type="term" value="C:mitochondrion"/>
    <property type="evidence" value="ECO:0007669"/>
    <property type="project" value="UniProtKB-SubCell"/>
</dbReference>
<reference evidence="8 9" key="1">
    <citation type="submission" date="2017-11" db="EMBL/GenBank/DDBJ databases">
        <authorList>
            <person name="Kracher B."/>
        </authorList>
    </citation>
    <scope>NUCLEOTIDE SEQUENCE [LARGE SCALE GENOMIC DNA]</scope>
    <source>
        <strain evidence="8 9">RACE1</strain>
    </source>
</reference>
<dbReference type="GO" id="GO:0016491">
    <property type="term" value="F:oxidoreductase activity"/>
    <property type="evidence" value="ECO:0007669"/>
    <property type="project" value="UniProtKB-KW"/>
</dbReference>
<dbReference type="PANTHER" id="PTHR28071">
    <property type="entry name" value="REDOX PROTEIN FMP46, MITOCHONDRIAL-RELATED"/>
    <property type="match status" value="1"/>
</dbReference>
<proteinExistence type="inferred from homology"/>
<comment type="function">
    <text evidence="1">Putative mitochondrial redox protein which could be involved in the reduction of small toxic molecules.</text>
</comment>
<dbReference type="InterPro" id="IPR036249">
    <property type="entry name" value="Thioredoxin-like_sf"/>
</dbReference>
<dbReference type="PANTHER" id="PTHR28071:SF1">
    <property type="entry name" value="REDOX PROTEIN FMP46, MITOCHONDRIAL-RELATED"/>
    <property type="match status" value="1"/>
</dbReference>
<evidence type="ECO:0000256" key="6">
    <source>
        <dbReference type="ARBA" id="ARBA00023128"/>
    </source>
</evidence>
<evidence type="ECO:0000313" key="8">
    <source>
        <dbReference type="EMBL" id="SZF00771.1"/>
    </source>
</evidence>
<dbReference type="VEuPathDB" id="FungiDB:BLGHR1_11517"/>
<evidence type="ECO:0000256" key="4">
    <source>
        <dbReference type="ARBA" id="ARBA00022946"/>
    </source>
</evidence>
<evidence type="ECO:0000256" key="7">
    <source>
        <dbReference type="SAM" id="MobiDB-lite"/>
    </source>
</evidence>
<dbReference type="Pfam" id="PF07955">
    <property type="entry name" value="DUF1687"/>
    <property type="match status" value="1"/>
</dbReference>
<comment type="subcellular location">
    <subcellularLocation>
        <location evidence="2">Mitochondrion</location>
    </subcellularLocation>
</comment>
<keyword evidence="4" id="KW-0809">Transit peptide</keyword>
<keyword evidence="5" id="KW-0560">Oxidoreductase</keyword>
<evidence type="ECO:0000256" key="1">
    <source>
        <dbReference type="ARBA" id="ARBA00002963"/>
    </source>
</evidence>
<dbReference type="EMBL" id="UNSH01000026">
    <property type="protein sequence ID" value="SZF00771.1"/>
    <property type="molecule type" value="Genomic_DNA"/>
</dbReference>
<sequence length="138" mass="15268">MFRFHKTLDVITLFHKSSSPASQRVHELLRKASVNASKKACQTSSGPDASPSRDPFELEVNEEPPTQDQLRSIFEYTGIGNIETVVKGATDSVDAWKKLKANNDSFQRPLTVDWARGRVVAGENESEILKLINAASPN</sequence>
<accession>A0A383UKF1</accession>
<dbReference type="Proteomes" id="UP000275772">
    <property type="component" value="Unassembled WGS sequence"/>
</dbReference>
<dbReference type="InterPro" id="IPR012882">
    <property type="entry name" value="Fmp46"/>
</dbReference>